<dbReference type="GO" id="GO:0004497">
    <property type="term" value="F:monooxygenase activity"/>
    <property type="evidence" value="ECO:0007669"/>
    <property type="project" value="UniProtKB-KW"/>
</dbReference>
<evidence type="ECO:0000259" key="1">
    <source>
        <dbReference type="Pfam" id="PF01494"/>
    </source>
</evidence>
<keyword evidence="2" id="KW-0503">Monooxygenase</keyword>
<dbReference type="InterPro" id="IPR036188">
    <property type="entry name" value="FAD/NAD-bd_sf"/>
</dbReference>
<feature type="domain" description="FAD-binding" evidence="1">
    <location>
        <begin position="11"/>
        <end position="187"/>
    </location>
</feature>
<dbReference type="Gene3D" id="3.50.50.60">
    <property type="entry name" value="FAD/NAD(P)-binding domain"/>
    <property type="match status" value="1"/>
</dbReference>
<dbReference type="SUPFAM" id="SSF51905">
    <property type="entry name" value="FAD/NAD(P)-binding domain"/>
    <property type="match status" value="1"/>
</dbReference>
<protein>
    <submittedName>
        <fullName evidence="2">Monooxygenase FAD-binding protein</fullName>
    </submittedName>
</protein>
<dbReference type="AlphaFoldDB" id="A0A2I9DAL0"/>
<dbReference type="EMBL" id="BFAG01000020">
    <property type="protein sequence ID" value="GBF07976.1"/>
    <property type="molecule type" value="Genomic_DNA"/>
</dbReference>
<name>A0A2I9DAL0_9DEIO</name>
<keyword evidence="3" id="KW-1185">Reference proteome</keyword>
<dbReference type="GO" id="GO:0071949">
    <property type="term" value="F:FAD binding"/>
    <property type="evidence" value="ECO:0007669"/>
    <property type="project" value="InterPro"/>
</dbReference>
<dbReference type="Proteomes" id="UP000236569">
    <property type="component" value="Unassembled WGS sequence"/>
</dbReference>
<comment type="caution">
    <text evidence="2">The sequence shown here is derived from an EMBL/GenBank/DDBJ whole genome shotgun (WGS) entry which is preliminary data.</text>
</comment>
<evidence type="ECO:0000313" key="2">
    <source>
        <dbReference type="EMBL" id="GBF07976.1"/>
    </source>
</evidence>
<dbReference type="PANTHER" id="PTHR43422">
    <property type="entry name" value="THIAMINE THIAZOLE SYNTHASE"/>
    <property type="match status" value="1"/>
</dbReference>
<evidence type="ECO:0000313" key="3">
    <source>
        <dbReference type="Proteomes" id="UP000236569"/>
    </source>
</evidence>
<organism evidence="2 3">
    <name type="scientific">Deinococcus aerius</name>
    <dbReference type="NCBI Taxonomy" id="200253"/>
    <lineage>
        <taxon>Bacteria</taxon>
        <taxon>Thermotogati</taxon>
        <taxon>Deinococcota</taxon>
        <taxon>Deinococci</taxon>
        <taxon>Deinococcales</taxon>
        <taxon>Deinococcaceae</taxon>
        <taxon>Deinococcus</taxon>
    </lineage>
</organism>
<accession>A0A2I9DAL0</accession>
<dbReference type="InterPro" id="IPR002938">
    <property type="entry name" value="FAD-bd"/>
</dbReference>
<dbReference type="Pfam" id="PF01494">
    <property type="entry name" value="FAD_binding_3"/>
    <property type="match status" value="1"/>
</dbReference>
<dbReference type="PANTHER" id="PTHR43422:SF3">
    <property type="entry name" value="THIAMINE THIAZOLE SYNTHASE"/>
    <property type="match status" value="1"/>
</dbReference>
<gene>
    <name evidence="2" type="ORF">DAERI_200033</name>
</gene>
<dbReference type="RefSeq" id="WP_103131258.1">
    <property type="nucleotide sequence ID" value="NZ_BFAG01000020.1"/>
</dbReference>
<reference evidence="3" key="1">
    <citation type="submission" date="2018-01" db="EMBL/GenBank/DDBJ databases">
        <title>Draft Genome Sequence of the Radioresistant Bacterium Deinococcus aerius TR0125, Isolated from the Higher Atmosphere above Japan.</title>
        <authorList>
            <person name="Satoh K."/>
            <person name="Arai H."/>
            <person name="Sanzen T."/>
            <person name="Kawaguchi Y."/>
            <person name="Hayashi H."/>
            <person name="Yokobori S."/>
            <person name="Yamagishi A."/>
            <person name="Oono Y."/>
            <person name="Narumi I."/>
        </authorList>
    </citation>
    <scope>NUCLEOTIDE SEQUENCE [LARGE SCALE GENOMIC DNA]</scope>
    <source>
        <strain evidence="3">TR0125</strain>
    </source>
</reference>
<keyword evidence="2" id="KW-0560">Oxidoreductase</keyword>
<sequence length="488" mass="52587">MTDLATAGRHALVIGGSMAGLLAARVLSEHYGDVTVLDRDVFPEAPDHRAGVPQSHHAHGLLPRGHEILAELFPGLLASLAQAGAFHTREGIPVLQVTPAGRLPAAPLRGQGEYLAFSRFLLEWQVRQWLREHTNVRFLPATEVTRLVGREDGTGVSGVQVRYRDGREGPEVLHADLVVEASGRTSKLGGWLQDLGYGAVPEESVTSDIGYASRFYRRPEGFPAPWHGLIINGRPPHNPRAGLILPVEDGRWHVTLGGFAGHHPPTDEAGFLAWARDLPDPGLYEAIRVAEPLTPIRGYRTPTNTWRHFERLPRWPRGLIALGDAVCHYNPIYGQGMSAAAVSAAALETSLRTGGPDFEHAFQKALARVVAAPWQVATGEDLRWPGVKLTGASAGPGLRLRHAYGNLVLGQAVRDEVVAGAFVDMIMNLRPPSVLARPAILARVLGGSLARALGGTVQDAEPALSPEVVSLLRTRPAGAPFHAPRRIT</sequence>
<proteinExistence type="predicted"/>
<dbReference type="OrthoDB" id="9790035at2"/>